<protein>
    <submittedName>
        <fullName evidence="2">Hydrolase</fullName>
    </submittedName>
</protein>
<dbReference type="NCBIfam" id="TIGR03624">
    <property type="entry name" value="putative hydrolase"/>
    <property type="match status" value="1"/>
</dbReference>
<sequence length="484" mass="52090">MAENNDWEAMLRAVLGDAAADDIIANLRAQGIDPATQMEGMLSPANFDMVVKQVKDMLGSTGEGPVNWQIAERVARETVTSQHFDRLSGLEGDAARRALSTASLWLDAATDIDPATGPAMAFSRLDWVAHALPTLKKILDPVGANIARAFGETMKGQQAQLPPGMLPFDPSQMVGGLVASLLGMQYGKALAELAVSSFGTTDTGIPLVEGSFAGLVPTNVDEFARGIEGTDTKEVELYVAVREAAAARLYTRVPWLRSRVVDSVAQFAHGIEIDMSSIEEQVRELRLDDPSQMENVDLTDVFDVEFSPAQKEAQARLEHLLSLIEGWVSEVSARAVSAHLPNFVALSEMFSRRYATDNPAKHVWSAQLGLELAPKRLREAAAFWRMAEAKLGIEGRDALWAHPDLLPEVADLDNPAAFFDGSWSRTKDLDAELDSFLEDVLSGSASDSAPHEPKFGDDGDAASSEGGTGDDGPGGTTPSDDDRQ</sequence>
<dbReference type="Proteomes" id="UP001235966">
    <property type="component" value="Unassembled WGS sequence"/>
</dbReference>
<dbReference type="Gene3D" id="1.20.150.30">
    <property type="entry name" value="Zincin-like metallopeptidase, N-terminal domain"/>
    <property type="match status" value="1"/>
</dbReference>
<evidence type="ECO:0000313" key="2">
    <source>
        <dbReference type="EMBL" id="MDP9800472.1"/>
    </source>
</evidence>
<reference evidence="2 3" key="1">
    <citation type="submission" date="2023-07" db="EMBL/GenBank/DDBJ databases">
        <title>Sequencing the genomes of 1000 actinobacteria strains.</title>
        <authorList>
            <person name="Klenk H.-P."/>
        </authorList>
    </citation>
    <scope>NUCLEOTIDE SEQUENCE [LARGE SCALE GENOMIC DNA]</scope>
    <source>
        <strain evidence="2 3">DSM 102162</strain>
    </source>
</reference>
<organism evidence="2 3">
    <name type="scientific">Arcanobacterium wilhelmae</name>
    <dbReference type="NCBI Taxonomy" id="1803177"/>
    <lineage>
        <taxon>Bacteria</taxon>
        <taxon>Bacillati</taxon>
        <taxon>Actinomycetota</taxon>
        <taxon>Actinomycetes</taxon>
        <taxon>Actinomycetales</taxon>
        <taxon>Actinomycetaceae</taxon>
        <taxon>Arcanobacterium</taxon>
    </lineage>
</organism>
<keyword evidence="2" id="KW-0378">Hydrolase</keyword>
<keyword evidence="3" id="KW-1185">Reference proteome</keyword>
<evidence type="ECO:0000313" key="3">
    <source>
        <dbReference type="Proteomes" id="UP001235966"/>
    </source>
</evidence>
<dbReference type="PANTHER" id="PTHR39420">
    <property type="match status" value="1"/>
</dbReference>
<proteinExistence type="predicted"/>
<dbReference type="SUPFAM" id="SSF55486">
    <property type="entry name" value="Metalloproteases ('zincins'), catalytic domain"/>
    <property type="match status" value="1"/>
</dbReference>
<feature type="region of interest" description="Disordered" evidence="1">
    <location>
        <begin position="442"/>
        <end position="484"/>
    </location>
</feature>
<dbReference type="Pfam" id="PF10103">
    <property type="entry name" value="Zincin_2"/>
    <property type="match status" value="1"/>
</dbReference>
<dbReference type="GO" id="GO:0016787">
    <property type="term" value="F:hydrolase activity"/>
    <property type="evidence" value="ECO:0007669"/>
    <property type="project" value="UniProtKB-KW"/>
</dbReference>
<gene>
    <name evidence="2" type="ORF">J2S49_000548</name>
</gene>
<evidence type="ECO:0000256" key="1">
    <source>
        <dbReference type="SAM" id="MobiDB-lite"/>
    </source>
</evidence>
<dbReference type="InterPro" id="IPR018766">
    <property type="entry name" value="Zinicin_2"/>
</dbReference>
<dbReference type="RefSeq" id="WP_278057847.1">
    <property type="nucleotide sequence ID" value="NZ_CP121247.1"/>
</dbReference>
<dbReference type="InterPro" id="IPR042271">
    <property type="entry name" value="Zinicin_2_N"/>
</dbReference>
<feature type="compositionally biased region" description="Gly residues" evidence="1">
    <location>
        <begin position="466"/>
        <end position="475"/>
    </location>
</feature>
<dbReference type="EMBL" id="JAUSQW010000001">
    <property type="protein sequence ID" value="MDP9800472.1"/>
    <property type="molecule type" value="Genomic_DNA"/>
</dbReference>
<accession>A0ABT9N9S4</accession>
<dbReference type="PANTHER" id="PTHR39420:SF2">
    <property type="entry name" value="HYDROLASE"/>
    <property type="match status" value="1"/>
</dbReference>
<name>A0ABT9N9S4_9ACTO</name>
<comment type="caution">
    <text evidence="2">The sequence shown here is derived from an EMBL/GenBank/DDBJ whole genome shotgun (WGS) entry which is preliminary data.</text>
</comment>